<organism evidence="1 2">
    <name type="scientific">Aeromonas hydrophila</name>
    <dbReference type="NCBI Taxonomy" id="644"/>
    <lineage>
        <taxon>Bacteria</taxon>
        <taxon>Pseudomonadati</taxon>
        <taxon>Pseudomonadota</taxon>
        <taxon>Gammaproteobacteria</taxon>
        <taxon>Aeromonadales</taxon>
        <taxon>Aeromonadaceae</taxon>
        <taxon>Aeromonas</taxon>
    </lineage>
</organism>
<dbReference type="Proteomes" id="UP000859505">
    <property type="component" value="Unassembled WGS sequence"/>
</dbReference>
<dbReference type="EMBL" id="DACTUL010000049">
    <property type="protein sequence ID" value="HAT6346319.1"/>
    <property type="molecule type" value="Genomic_DNA"/>
</dbReference>
<reference evidence="1" key="2">
    <citation type="submission" date="2020-01" db="EMBL/GenBank/DDBJ databases">
        <authorList>
            <consortium name="NCBI Pathogen Detection Project"/>
        </authorList>
    </citation>
    <scope>NUCLEOTIDE SEQUENCE</scope>
    <source>
        <strain evidence="1">OLC2673_Aeromonas</strain>
    </source>
</reference>
<dbReference type="AlphaFoldDB" id="A0AAD3UEC3"/>
<sequence length="50" mass="5751">MPDVVLMAHTLVLTAHRRPVKKDEIGSGPSLKNIKDSNQQVMSMHWHIFR</sequence>
<dbReference type="RefSeq" id="WP_323972591.1">
    <property type="nucleotide sequence ID" value="NZ_JAPEEM010000001.1"/>
</dbReference>
<accession>A0AAD3UEC3</accession>
<protein>
    <submittedName>
        <fullName evidence="1">Uncharacterized protein</fullName>
    </submittedName>
</protein>
<gene>
    <name evidence="1" type="ORF">JAJ28_004126</name>
</gene>
<reference evidence="1" key="1">
    <citation type="journal article" date="2018" name="Genome Biol.">
        <title>SKESA: strategic k-mer extension for scrupulous assemblies.</title>
        <authorList>
            <person name="Souvorov A."/>
            <person name="Agarwala R."/>
            <person name="Lipman D.J."/>
        </authorList>
    </citation>
    <scope>NUCLEOTIDE SEQUENCE</scope>
    <source>
        <strain evidence="1">OLC2673_Aeromonas</strain>
    </source>
</reference>
<name>A0AAD3UEC3_AERHY</name>
<comment type="caution">
    <text evidence="1">The sequence shown here is derived from an EMBL/GenBank/DDBJ whole genome shotgun (WGS) entry which is preliminary data.</text>
</comment>
<proteinExistence type="predicted"/>
<evidence type="ECO:0000313" key="2">
    <source>
        <dbReference type="Proteomes" id="UP000859505"/>
    </source>
</evidence>
<evidence type="ECO:0000313" key="1">
    <source>
        <dbReference type="EMBL" id="HAT6346319.1"/>
    </source>
</evidence>